<reference evidence="6 7" key="1">
    <citation type="journal article" date="2019" name="Int. J. Syst. Evol. Microbiol.">
        <title>The Global Catalogue of Microorganisms (GCM) 10K type strain sequencing project: providing services to taxonomists for standard genome sequencing and annotation.</title>
        <authorList>
            <consortium name="The Broad Institute Genomics Platform"/>
            <consortium name="The Broad Institute Genome Sequencing Center for Infectious Disease"/>
            <person name="Wu L."/>
            <person name="Ma J."/>
        </authorList>
    </citation>
    <scope>NUCLEOTIDE SEQUENCE [LARGE SCALE GENOMIC DNA]</scope>
    <source>
        <strain evidence="6 7">GX26</strain>
    </source>
</reference>
<dbReference type="PROSITE" id="PS51078">
    <property type="entry name" value="ICLR_ED"/>
    <property type="match status" value="1"/>
</dbReference>
<dbReference type="Gene3D" id="1.10.10.10">
    <property type="entry name" value="Winged helix-like DNA-binding domain superfamily/Winged helix DNA-binding domain"/>
    <property type="match status" value="1"/>
</dbReference>
<dbReference type="InterPro" id="IPR036388">
    <property type="entry name" value="WH-like_DNA-bd_sf"/>
</dbReference>
<keyword evidence="2" id="KW-0238">DNA-binding</keyword>
<evidence type="ECO:0000313" key="7">
    <source>
        <dbReference type="Proteomes" id="UP001596395"/>
    </source>
</evidence>
<dbReference type="InterPro" id="IPR001845">
    <property type="entry name" value="HTH_ArsR_DNA-bd_dom"/>
</dbReference>
<proteinExistence type="predicted"/>
<dbReference type="EMBL" id="JBHSXN010000003">
    <property type="protein sequence ID" value="MFC6954217.1"/>
    <property type="molecule type" value="Genomic_DNA"/>
</dbReference>
<dbReference type="InterPro" id="IPR050707">
    <property type="entry name" value="HTH_MetabolicPath_Reg"/>
</dbReference>
<evidence type="ECO:0000259" key="5">
    <source>
        <dbReference type="PROSITE" id="PS51078"/>
    </source>
</evidence>
<evidence type="ECO:0000256" key="1">
    <source>
        <dbReference type="ARBA" id="ARBA00023015"/>
    </source>
</evidence>
<dbReference type="GO" id="GO:0006355">
    <property type="term" value="P:regulation of DNA-templated transcription"/>
    <property type="evidence" value="ECO:0007669"/>
    <property type="project" value="UniProtKB-ARBA"/>
</dbReference>
<keyword evidence="1" id="KW-0805">Transcription regulation</keyword>
<dbReference type="CDD" id="cd00090">
    <property type="entry name" value="HTH_ARSR"/>
    <property type="match status" value="1"/>
</dbReference>
<dbReference type="PANTHER" id="PTHR30136">
    <property type="entry name" value="HELIX-TURN-HELIX TRANSCRIPTIONAL REGULATOR, ICLR FAMILY"/>
    <property type="match status" value="1"/>
</dbReference>
<feature type="domain" description="IclR-ED" evidence="5">
    <location>
        <begin position="73"/>
        <end position="263"/>
    </location>
</feature>
<dbReference type="InterPro" id="IPR005471">
    <property type="entry name" value="Tscrpt_reg_IclR_N"/>
</dbReference>
<dbReference type="InterPro" id="IPR029016">
    <property type="entry name" value="GAF-like_dom_sf"/>
</dbReference>
<keyword evidence="7" id="KW-1185">Reference proteome</keyword>
<sequence length="263" mass="28834">MPNHPADDEQTGIKSVDTSLDIVETLTTEGPMTITELAEVLDRSPSNVLAHLRTLERRGFAVKENDRYRPGLRYYEVGNSIKENYPLYVHGTDPADDLAAETGEYVWLMVVEQGLGYYLYKTGGEDAVESGAYTTGSRWRLNATASGKVVLAHMDEDELDDVLETHGLHSMTPNTIADRDALEAELETVREQGFARDREEAAVGIRGVAAPVRGLDGVIGTVSLSGPASRIEGEYFESTLPQLVTETADIIRIKHNGARAVDR</sequence>
<dbReference type="Gene3D" id="3.30.450.40">
    <property type="match status" value="1"/>
</dbReference>
<dbReference type="RefSeq" id="WP_336351172.1">
    <property type="nucleotide sequence ID" value="NZ_JAZAQL010000003.1"/>
</dbReference>
<evidence type="ECO:0000313" key="6">
    <source>
        <dbReference type="EMBL" id="MFC6954217.1"/>
    </source>
</evidence>
<evidence type="ECO:0000259" key="4">
    <source>
        <dbReference type="PROSITE" id="PS51077"/>
    </source>
</evidence>
<dbReference type="Pfam" id="PF01614">
    <property type="entry name" value="IclR_C"/>
    <property type="match status" value="1"/>
</dbReference>
<keyword evidence="3" id="KW-0804">Transcription</keyword>
<evidence type="ECO:0000256" key="3">
    <source>
        <dbReference type="ARBA" id="ARBA00023163"/>
    </source>
</evidence>
<dbReference type="GO" id="GO:0003677">
    <property type="term" value="F:DNA binding"/>
    <property type="evidence" value="ECO:0007669"/>
    <property type="project" value="UniProtKB-KW"/>
</dbReference>
<dbReference type="PROSITE" id="PS51077">
    <property type="entry name" value="HTH_ICLR"/>
    <property type="match status" value="1"/>
</dbReference>
<dbReference type="Pfam" id="PF12840">
    <property type="entry name" value="HTH_20"/>
    <property type="match status" value="1"/>
</dbReference>
<dbReference type="Proteomes" id="UP001596395">
    <property type="component" value="Unassembled WGS sequence"/>
</dbReference>
<evidence type="ECO:0000256" key="2">
    <source>
        <dbReference type="ARBA" id="ARBA00023125"/>
    </source>
</evidence>
<comment type="caution">
    <text evidence="6">The sequence shown here is derived from an EMBL/GenBank/DDBJ whole genome shotgun (WGS) entry which is preliminary data.</text>
</comment>
<dbReference type="SMART" id="SM00418">
    <property type="entry name" value="HTH_ARSR"/>
    <property type="match status" value="1"/>
</dbReference>
<dbReference type="SUPFAM" id="SSF46785">
    <property type="entry name" value="Winged helix' DNA-binding domain"/>
    <property type="match status" value="1"/>
</dbReference>
<dbReference type="PANTHER" id="PTHR30136:SF35">
    <property type="entry name" value="HTH-TYPE TRANSCRIPTIONAL REGULATOR RV1719"/>
    <property type="match status" value="1"/>
</dbReference>
<feature type="domain" description="HTH iclR-type" evidence="4">
    <location>
        <begin position="13"/>
        <end position="72"/>
    </location>
</feature>
<name>A0ABD5VFJ7_9EURY</name>
<dbReference type="InterPro" id="IPR036390">
    <property type="entry name" value="WH_DNA-bd_sf"/>
</dbReference>
<dbReference type="InterPro" id="IPR011991">
    <property type="entry name" value="ArsR-like_HTH"/>
</dbReference>
<gene>
    <name evidence="6" type="ORF">ACFQGB_15245</name>
</gene>
<dbReference type="AlphaFoldDB" id="A0ABD5VFJ7"/>
<protein>
    <submittedName>
        <fullName evidence="6">IclR family transcriptional regulator</fullName>
    </submittedName>
</protein>
<dbReference type="SUPFAM" id="SSF55781">
    <property type="entry name" value="GAF domain-like"/>
    <property type="match status" value="1"/>
</dbReference>
<accession>A0ABD5VFJ7</accession>
<organism evidence="6 7">
    <name type="scientific">Halorubellus litoreus</name>
    <dbReference type="NCBI Taxonomy" id="755308"/>
    <lineage>
        <taxon>Archaea</taxon>
        <taxon>Methanobacteriati</taxon>
        <taxon>Methanobacteriota</taxon>
        <taxon>Stenosarchaea group</taxon>
        <taxon>Halobacteria</taxon>
        <taxon>Halobacteriales</taxon>
        <taxon>Halorubellaceae</taxon>
        <taxon>Halorubellus</taxon>
    </lineage>
</organism>
<dbReference type="InterPro" id="IPR014757">
    <property type="entry name" value="Tscrpt_reg_IclR_C"/>
</dbReference>